<name>A0ACB9L8N4_BAUVA</name>
<sequence length="83" mass="9081">MRLIMGLACFSLLLLVLFLFKTSSAADGSAKFQSFKSGSMSNFSSAGAKQGFRPYQGKDGTSDEVLNDEKRKIYTGPNPLHNR</sequence>
<dbReference type="Proteomes" id="UP000828941">
    <property type="component" value="Chromosome 12"/>
</dbReference>
<gene>
    <name evidence="1" type="ORF">L6164_029231</name>
</gene>
<comment type="caution">
    <text evidence="1">The sequence shown here is derived from an EMBL/GenBank/DDBJ whole genome shotgun (WGS) entry which is preliminary data.</text>
</comment>
<keyword evidence="2" id="KW-1185">Reference proteome</keyword>
<reference evidence="1 2" key="1">
    <citation type="journal article" date="2022" name="DNA Res.">
        <title>Chromosomal-level genome assembly of the orchid tree Bauhinia variegata (Leguminosae; Cercidoideae) supports the allotetraploid origin hypothesis of Bauhinia.</title>
        <authorList>
            <person name="Zhong Y."/>
            <person name="Chen Y."/>
            <person name="Zheng D."/>
            <person name="Pang J."/>
            <person name="Liu Y."/>
            <person name="Luo S."/>
            <person name="Meng S."/>
            <person name="Qian L."/>
            <person name="Wei D."/>
            <person name="Dai S."/>
            <person name="Zhou R."/>
        </authorList>
    </citation>
    <scope>NUCLEOTIDE SEQUENCE [LARGE SCALE GENOMIC DNA]</scope>
    <source>
        <strain evidence="1">BV-YZ2020</strain>
    </source>
</reference>
<organism evidence="1 2">
    <name type="scientific">Bauhinia variegata</name>
    <name type="common">Purple orchid tree</name>
    <name type="synonym">Phanera variegata</name>
    <dbReference type="NCBI Taxonomy" id="167791"/>
    <lineage>
        <taxon>Eukaryota</taxon>
        <taxon>Viridiplantae</taxon>
        <taxon>Streptophyta</taxon>
        <taxon>Embryophyta</taxon>
        <taxon>Tracheophyta</taxon>
        <taxon>Spermatophyta</taxon>
        <taxon>Magnoliopsida</taxon>
        <taxon>eudicotyledons</taxon>
        <taxon>Gunneridae</taxon>
        <taxon>Pentapetalae</taxon>
        <taxon>rosids</taxon>
        <taxon>fabids</taxon>
        <taxon>Fabales</taxon>
        <taxon>Fabaceae</taxon>
        <taxon>Cercidoideae</taxon>
        <taxon>Cercideae</taxon>
        <taxon>Bauhiniinae</taxon>
        <taxon>Bauhinia</taxon>
    </lineage>
</organism>
<evidence type="ECO:0000313" key="1">
    <source>
        <dbReference type="EMBL" id="KAI4305900.1"/>
    </source>
</evidence>
<protein>
    <submittedName>
        <fullName evidence="1">Uncharacterized protein</fullName>
    </submittedName>
</protein>
<proteinExistence type="predicted"/>
<evidence type="ECO:0000313" key="2">
    <source>
        <dbReference type="Proteomes" id="UP000828941"/>
    </source>
</evidence>
<accession>A0ACB9L8N4</accession>
<dbReference type="EMBL" id="CM039437">
    <property type="protein sequence ID" value="KAI4305900.1"/>
    <property type="molecule type" value="Genomic_DNA"/>
</dbReference>